<dbReference type="AlphaFoldDB" id="A0A8J3KPQ8"/>
<evidence type="ECO:0000256" key="3">
    <source>
        <dbReference type="ARBA" id="ARBA00022553"/>
    </source>
</evidence>
<feature type="transmembrane region" description="Helical" evidence="10">
    <location>
        <begin position="105"/>
        <end position="122"/>
    </location>
</feature>
<sequence>MTTATRPRRKLPAVENVKRPGGLGDLRRLLIGADYPPVRSPGRRWQRIRSLIVPVVLLALVGLAGAAYEYLTDTRHLPANTAIVLAAVGTAPAALALLASHRPLMAWRIALVGLFLGVAGYAPPEPWPWNPVQILAFLAMLWFVSVRADVGVSAWCLVLSLLPVWMYVPNRGNAWGVTVLLTAIMLVGDQVRRRRSSQRALAEQAELNELEQARRAVLQERTRIAREMHDVVAHSMSMIAVRAETAPYRVAELTGPAKEEFTEIAASARTALDDMRRLLSVLRQADDPALTAPQPGLAELGPLVDDARASGVDVHLAMELPLRPVGEAAALTAYRIVQEALANAARYAPGARVDVSLASGERGLRVEVRNGRPAGRPARPEGPGHGLVGMRERVAILAGQLHAEPTGDGGFAVTALLPDGGVH</sequence>
<organism evidence="13 14">
    <name type="scientific">Catellatospora coxensis</name>
    <dbReference type="NCBI Taxonomy" id="310354"/>
    <lineage>
        <taxon>Bacteria</taxon>
        <taxon>Bacillati</taxon>
        <taxon>Actinomycetota</taxon>
        <taxon>Actinomycetes</taxon>
        <taxon>Micromonosporales</taxon>
        <taxon>Micromonosporaceae</taxon>
        <taxon>Catellatospora</taxon>
    </lineage>
</organism>
<feature type="coiled-coil region" evidence="9">
    <location>
        <begin position="193"/>
        <end position="227"/>
    </location>
</feature>
<keyword evidence="9" id="KW-0175">Coiled coil</keyword>
<dbReference type="Pfam" id="PF02518">
    <property type="entry name" value="HATPase_c"/>
    <property type="match status" value="1"/>
</dbReference>
<accession>A0A8J3KPQ8</accession>
<evidence type="ECO:0000256" key="10">
    <source>
        <dbReference type="SAM" id="Phobius"/>
    </source>
</evidence>
<keyword evidence="10" id="KW-0472">Membrane</keyword>
<dbReference type="InterPro" id="IPR036890">
    <property type="entry name" value="HATPase_C_sf"/>
</dbReference>
<dbReference type="Gene3D" id="3.30.565.10">
    <property type="entry name" value="Histidine kinase-like ATPase, C-terminal domain"/>
    <property type="match status" value="1"/>
</dbReference>
<dbReference type="GO" id="GO:0000155">
    <property type="term" value="F:phosphorelay sensor kinase activity"/>
    <property type="evidence" value="ECO:0007669"/>
    <property type="project" value="InterPro"/>
</dbReference>
<evidence type="ECO:0000256" key="4">
    <source>
        <dbReference type="ARBA" id="ARBA00022679"/>
    </source>
</evidence>
<dbReference type="CDD" id="cd16917">
    <property type="entry name" value="HATPase_UhpB-NarQ-NarX-like"/>
    <property type="match status" value="1"/>
</dbReference>
<dbReference type="InterPro" id="IPR011712">
    <property type="entry name" value="Sig_transdc_His_kin_sub3_dim/P"/>
</dbReference>
<dbReference type="Gene3D" id="1.20.5.1930">
    <property type="match status" value="1"/>
</dbReference>
<evidence type="ECO:0000313" key="14">
    <source>
        <dbReference type="Proteomes" id="UP000630887"/>
    </source>
</evidence>
<comment type="caution">
    <text evidence="13">The sequence shown here is derived from an EMBL/GenBank/DDBJ whole genome shotgun (WGS) entry which is preliminary data.</text>
</comment>
<keyword evidence="5" id="KW-0547">Nucleotide-binding</keyword>
<evidence type="ECO:0000256" key="8">
    <source>
        <dbReference type="ARBA" id="ARBA00023012"/>
    </source>
</evidence>
<dbReference type="PANTHER" id="PTHR24421">
    <property type="entry name" value="NITRATE/NITRITE SENSOR PROTEIN NARX-RELATED"/>
    <property type="match status" value="1"/>
</dbReference>
<proteinExistence type="predicted"/>
<dbReference type="EC" id="2.7.13.3" evidence="2"/>
<dbReference type="InterPro" id="IPR003594">
    <property type="entry name" value="HATPase_dom"/>
</dbReference>
<evidence type="ECO:0000256" key="9">
    <source>
        <dbReference type="SAM" id="Coils"/>
    </source>
</evidence>
<dbReference type="PANTHER" id="PTHR24421:SF10">
    <property type="entry name" value="NITRATE_NITRITE SENSOR PROTEIN NARQ"/>
    <property type="match status" value="1"/>
</dbReference>
<evidence type="ECO:0000259" key="11">
    <source>
        <dbReference type="Pfam" id="PF02518"/>
    </source>
</evidence>
<keyword evidence="7" id="KW-0067">ATP-binding</keyword>
<feature type="transmembrane region" description="Helical" evidence="10">
    <location>
        <begin position="152"/>
        <end position="168"/>
    </location>
</feature>
<feature type="transmembrane region" description="Helical" evidence="10">
    <location>
        <begin position="174"/>
        <end position="191"/>
    </location>
</feature>
<evidence type="ECO:0000256" key="5">
    <source>
        <dbReference type="ARBA" id="ARBA00022741"/>
    </source>
</evidence>
<feature type="domain" description="Histidine kinase/HSP90-like ATPase" evidence="11">
    <location>
        <begin position="332"/>
        <end position="419"/>
    </location>
</feature>
<dbReference type="GO" id="GO:0016020">
    <property type="term" value="C:membrane"/>
    <property type="evidence" value="ECO:0007669"/>
    <property type="project" value="InterPro"/>
</dbReference>
<keyword evidence="10" id="KW-1133">Transmembrane helix</keyword>
<dbReference type="InterPro" id="IPR050482">
    <property type="entry name" value="Sensor_HK_TwoCompSys"/>
</dbReference>
<evidence type="ECO:0000256" key="7">
    <source>
        <dbReference type="ARBA" id="ARBA00022840"/>
    </source>
</evidence>
<keyword evidence="6 13" id="KW-0418">Kinase</keyword>
<dbReference type="Pfam" id="PF07730">
    <property type="entry name" value="HisKA_3"/>
    <property type="match status" value="1"/>
</dbReference>
<keyword evidence="8" id="KW-0902">Two-component regulatory system</keyword>
<evidence type="ECO:0000313" key="13">
    <source>
        <dbReference type="EMBL" id="GIG06837.1"/>
    </source>
</evidence>
<evidence type="ECO:0000256" key="2">
    <source>
        <dbReference type="ARBA" id="ARBA00012438"/>
    </source>
</evidence>
<dbReference type="Proteomes" id="UP000630887">
    <property type="component" value="Unassembled WGS sequence"/>
</dbReference>
<keyword evidence="10" id="KW-0812">Transmembrane</keyword>
<keyword evidence="4" id="KW-0808">Transferase</keyword>
<dbReference type="GO" id="GO:0046983">
    <property type="term" value="F:protein dimerization activity"/>
    <property type="evidence" value="ECO:0007669"/>
    <property type="project" value="InterPro"/>
</dbReference>
<dbReference type="SUPFAM" id="SSF55874">
    <property type="entry name" value="ATPase domain of HSP90 chaperone/DNA topoisomerase II/histidine kinase"/>
    <property type="match status" value="1"/>
</dbReference>
<name>A0A8J3KPQ8_9ACTN</name>
<feature type="transmembrane region" description="Helical" evidence="10">
    <location>
        <begin position="77"/>
        <end position="98"/>
    </location>
</feature>
<reference evidence="13 14" key="1">
    <citation type="submission" date="2021-01" db="EMBL/GenBank/DDBJ databases">
        <title>Whole genome shotgun sequence of Catellatospora coxensis NBRC 107359.</title>
        <authorList>
            <person name="Komaki H."/>
            <person name="Tamura T."/>
        </authorList>
    </citation>
    <scope>NUCLEOTIDE SEQUENCE [LARGE SCALE GENOMIC DNA]</scope>
    <source>
        <strain evidence="13 14">NBRC 107359</strain>
    </source>
</reference>
<comment type="catalytic activity">
    <reaction evidence="1">
        <text>ATP + protein L-histidine = ADP + protein N-phospho-L-histidine.</text>
        <dbReference type="EC" id="2.7.13.3"/>
    </reaction>
</comment>
<dbReference type="GO" id="GO:0005524">
    <property type="term" value="F:ATP binding"/>
    <property type="evidence" value="ECO:0007669"/>
    <property type="project" value="UniProtKB-KW"/>
</dbReference>
<protein>
    <recommendedName>
        <fullName evidence="2">histidine kinase</fullName>
        <ecNumber evidence="2">2.7.13.3</ecNumber>
    </recommendedName>
</protein>
<keyword evidence="3" id="KW-0597">Phosphoprotein</keyword>
<feature type="domain" description="Signal transduction histidine kinase subgroup 3 dimerisation and phosphoacceptor" evidence="12">
    <location>
        <begin position="220"/>
        <end position="286"/>
    </location>
</feature>
<keyword evidence="14" id="KW-1185">Reference proteome</keyword>
<gene>
    <name evidence="13" type="ORF">Cco03nite_35370</name>
</gene>
<evidence type="ECO:0000259" key="12">
    <source>
        <dbReference type="Pfam" id="PF07730"/>
    </source>
</evidence>
<evidence type="ECO:0000256" key="6">
    <source>
        <dbReference type="ARBA" id="ARBA00022777"/>
    </source>
</evidence>
<evidence type="ECO:0000256" key="1">
    <source>
        <dbReference type="ARBA" id="ARBA00000085"/>
    </source>
</evidence>
<feature type="transmembrane region" description="Helical" evidence="10">
    <location>
        <begin position="51"/>
        <end position="71"/>
    </location>
</feature>
<dbReference type="EMBL" id="BONI01000027">
    <property type="protein sequence ID" value="GIG06837.1"/>
    <property type="molecule type" value="Genomic_DNA"/>
</dbReference>